<accession>A0A0H3DI35</accession>
<keyword evidence="2" id="KW-0732">Signal</keyword>
<dbReference type="Proteomes" id="UP000000328">
    <property type="component" value="Chromosome"/>
</dbReference>
<keyword evidence="1" id="KW-0812">Transmembrane</keyword>
<evidence type="ECO:0000256" key="1">
    <source>
        <dbReference type="SAM" id="Phobius"/>
    </source>
</evidence>
<evidence type="ECO:0008006" key="5">
    <source>
        <dbReference type="Google" id="ProtNLM"/>
    </source>
</evidence>
<dbReference type="PATRIC" id="fig|749927.5.peg.8479"/>
<dbReference type="AlphaFoldDB" id="A0A0H3DI35"/>
<name>A0A0H3DI35_AMYMU</name>
<gene>
    <name evidence="3" type="ordered locus">AMED_8157</name>
</gene>
<dbReference type="eggNOG" id="ENOG502ZDC1">
    <property type="taxonomic scope" value="Bacteria"/>
</dbReference>
<keyword evidence="1" id="KW-1133">Transmembrane helix</keyword>
<dbReference type="KEGG" id="amd:AMED_8157"/>
<proteinExistence type="predicted"/>
<feature type="signal peptide" evidence="2">
    <location>
        <begin position="1"/>
        <end position="19"/>
    </location>
</feature>
<evidence type="ECO:0000313" key="4">
    <source>
        <dbReference type="Proteomes" id="UP000000328"/>
    </source>
</evidence>
<dbReference type="HOGENOM" id="CLU_1118338_0_0_11"/>
<feature type="chain" id="PRO_5002607392" description="Secreted protein" evidence="2">
    <location>
        <begin position="20"/>
        <end position="248"/>
    </location>
</feature>
<organism evidence="3 4">
    <name type="scientific">Amycolatopsis mediterranei (strain U-32)</name>
    <dbReference type="NCBI Taxonomy" id="749927"/>
    <lineage>
        <taxon>Bacteria</taxon>
        <taxon>Bacillati</taxon>
        <taxon>Actinomycetota</taxon>
        <taxon>Actinomycetes</taxon>
        <taxon>Pseudonocardiales</taxon>
        <taxon>Pseudonocardiaceae</taxon>
        <taxon>Amycolatopsis</taxon>
    </lineage>
</organism>
<keyword evidence="1" id="KW-0472">Membrane</keyword>
<sequence length="248" mass="27082">MLCLLIFFLGLCVPALAHAEDDAATVFCLSPAQRAAVVDAGVSLGRAHADPTGMFVLDGTRTLAPREWRVAQPAAFEASCEALYSSTHQVAAGSFTTLLPVLTAIVGAALAFFATSWRDRVARGRVQAEALRSAHAEFHDAAGQYLRDTSSEHPDGPLGESRRKLLARLAEVRAGHRSWSVVPALRAQLTTGDFGAPLTEDWDEQSDVTRTRRRTLLKDLDAQRDDVLRVTIALERPLRARWTLRSAR</sequence>
<protein>
    <recommendedName>
        <fullName evidence="5">Secreted protein</fullName>
    </recommendedName>
</protein>
<feature type="transmembrane region" description="Helical" evidence="1">
    <location>
        <begin position="95"/>
        <end position="115"/>
    </location>
</feature>
<dbReference type="EMBL" id="CP002000">
    <property type="protein sequence ID" value="ADJ49857.1"/>
    <property type="molecule type" value="Genomic_DNA"/>
</dbReference>
<evidence type="ECO:0000313" key="3">
    <source>
        <dbReference type="EMBL" id="ADJ49857.1"/>
    </source>
</evidence>
<reference evidence="3 4" key="1">
    <citation type="journal article" date="2010" name="Cell Res.">
        <title>Complete genome sequence of the rifamycin SV-producing Amycolatopsis mediterranei U32 revealed its genetic characteristics in phylogeny and metabolism.</title>
        <authorList>
            <person name="Zhao W."/>
            <person name="Zhong Y."/>
            <person name="Yuan H."/>
            <person name="Wang J."/>
            <person name="Zheng H."/>
            <person name="Wang Y."/>
            <person name="Cen X."/>
            <person name="Xu F."/>
            <person name="Bai J."/>
            <person name="Han X."/>
            <person name="Lu G."/>
            <person name="Zhu Y."/>
            <person name="Shao Z."/>
            <person name="Yan H."/>
            <person name="Li C."/>
            <person name="Peng N."/>
            <person name="Zhang Z."/>
            <person name="Zhang Y."/>
            <person name="Lin W."/>
            <person name="Fan Y."/>
            <person name="Qin Z."/>
            <person name="Hu Y."/>
            <person name="Zhu B."/>
            <person name="Wang S."/>
            <person name="Ding X."/>
            <person name="Zhao G.P."/>
        </authorList>
    </citation>
    <scope>NUCLEOTIDE SEQUENCE [LARGE SCALE GENOMIC DNA]</scope>
    <source>
        <strain evidence="4">U-32</strain>
    </source>
</reference>
<evidence type="ECO:0000256" key="2">
    <source>
        <dbReference type="SAM" id="SignalP"/>
    </source>
</evidence>
<dbReference type="OrthoDB" id="3698276at2"/>